<dbReference type="Pfam" id="PF03929">
    <property type="entry name" value="PepSY_TM"/>
    <property type="match status" value="1"/>
</dbReference>
<evidence type="ECO:0000313" key="4">
    <source>
        <dbReference type="Proteomes" id="UP000199614"/>
    </source>
</evidence>
<organism evidence="3 4">
    <name type="scientific">Pseudonocardia ammonioxydans</name>
    <dbReference type="NCBI Taxonomy" id="260086"/>
    <lineage>
        <taxon>Bacteria</taxon>
        <taxon>Bacillati</taxon>
        <taxon>Actinomycetota</taxon>
        <taxon>Actinomycetes</taxon>
        <taxon>Pseudonocardiales</taxon>
        <taxon>Pseudonocardiaceae</taxon>
        <taxon>Pseudonocardia</taxon>
    </lineage>
</organism>
<protein>
    <submittedName>
        <fullName evidence="3">Uncharacterized iron-regulated membrane protein</fullName>
    </submittedName>
</protein>
<keyword evidence="4" id="KW-1185">Reference proteome</keyword>
<feature type="transmembrane region" description="Helical" evidence="2">
    <location>
        <begin position="32"/>
        <end position="54"/>
    </location>
</feature>
<keyword evidence="2" id="KW-0812">Transmembrane</keyword>
<keyword evidence="2" id="KW-0472">Membrane</keyword>
<reference evidence="3 4" key="1">
    <citation type="submission" date="2016-10" db="EMBL/GenBank/DDBJ databases">
        <authorList>
            <person name="de Groot N.N."/>
        </authorList>
    </citation>
    <scope>NUCLEOTIDE SEQUENCE [LARGE SCALE GENOMIC DNA]</scope>
    <source>
        <strain evidence="3 4">CGMCC 4.1877</strain>
    </source>
</reference>
<feature type="transmembrane region" description="Helical" evidence="2">
    <location>
        <begin position="453"/>
        <end position="482"/>
    </location>
</feature>
<feature type="region of interest" description="Disordered" evidence="1">
    <location>
        <begin position="261"/>
        <end position="315"/>
    </location>
</feature>
<evidence type="ECO:0000313" key="3">
    <source>
        <dbReference type="EMBL" id="SFN08209.1"/>
    </source>
</evidence>
<evidence type="ECO:0000256" key="1">
    <source>
        <dbReference type="SAM" id="MobiDB-lite"/>
    </source>
</evidence>
<evidence type="ECO:0000256" key="2">
    <source>
        <dbReference type="SAM" id="Phobius"/>
    </source>
</evidence>
<keyword evidence="2" id="KW-1133">Transmembrane helix</keyword>
<dbReference type="PANTHER" id="PTHR34219:SF1">
    <property type="entry name" value="PEPSY DOMAIN-CONTAINING PROTEIN"/>
    <property type="match status" value="1"/>
</dbReference>
<dbReference type="PANTHER" id="PTHR34219">
    <property type="entry name" value="IRON-REGULATED INNER MEMBRANE PROTEIN-RELATED"/>
    <property type="match status" value="1"/>
</dbReference>
<dbReference type="Proteomes" id="UP000199614">
    <property type="component" value="Unassembled WGS sequence"/>
</dbReference>
<gene>
    <name evidence="3" type="ORF">SAMN05216207_1007169</name>
</gene>
<dbReference type="RefSeq" id="WP_245773417.1">
    <property type="nucleotide sequence ID" value="NZ_FOUY01000007.1"/>
</dbReference>
<dbReference type="AlphaFoldDB" id="A0A1I4W588"/>
<name>A0A1I4W588_PSUAM</name>
<dbReference type="InterPro" id="IPR005625">
    <property type="entry name" value="PepSY-ass_TM"/>
</dbReference>
<feature type="transmembrane region" description="Helical" evidence="2">
    <location>
        <begin position="166"/>
        <end position="187"/>
    </location>
</feature>
<dbReference type="STRING" id="260086.SAMN05216207_1007169"/>
<dbReference type="EMBL" id="FOUY01000007">
    <property type="protein sequence ID" value="SFN08209.1"/>
    <property type="molecule type" value="Genomic_DNA"/>
</dbReference>
<sequence length="507" mass="52017">MSTGLTTRPGTPVPPPRGAGTFRGLKPLITRIHFYAGLFVGPFLLVAAVTGLLYTLAPTLERWVHADALQVPVTGPAAPLSEQVGAAVATQPGLPVAEVRPSAEPGGTTRVSFDAGLPESYHRTVFVDPYTAEPRTILDTYAEWLPVRGVIDNLHRSLLLGPPGQVYSELAASWLAVLAVSGLVVQLTRRVRARRERLLPRTDGSSRARLRSWHGAVGVWASVGLLFLATTGLTWSQFAGANVGALRSALDWTTPSVATALPAAGGDAAPATGGPADPATGDTAGPATGDTAGPATGDTAGPATDGTAGPATGDTAAGTAERVLAAARADGLDGPVEITPGDPGEAWTVAQTVRSWPSQQDSVAVDPATGVITDRLAFDDWPVAAKLARWGIDAHMGLLFGTVNLVALAALASAVIVLVVWGYRMWWLRRPPLPGGHRAVAGPPGSRQRPAPAAVGVVALTAVLAGLVLPVLGVSLLAFLLLDAALSGARSRPPAPRARRAEDAGTG</sequence>
<proteinExistence type="predicted"/>
<feature type="transmembrane region" description="Helical" evidence="2">
    <location>
        <begin position="398"/>
        <end position="423"/>
    </location>
</feature>
<accession>A0A1I4W588</accession>